<reference evidence="1 2" key="1">
    <citation type="journal article" date="2014" name="BMC Genomics">
        <title>Genome sequencing of four Aureobasidium pullulans varieties: biotechnological potential, stress tolerance, and description of new species.</title>
        <authorList>
            <person name="Gostin Ar C."/>
            <person name="Ohm R.A."/>
            <person name="Kogej T."/>
            <person name="Sonjak S."/>
            <person name="Turk M."/>
            <person name="Zajc J."/>
            <person name="Zalar P."/>
            <person name="Grube M."/>
            <person name="Sun H."/>
            <person name="Han J."/>
            <person name="Sharma A."/>
            <person name="Chiniquy J."/>
            <person name="Ngan C.Y."/>
            <person name="Lipzen A."/>
            <person name="Barry K."/>
            <person name="Grigoriev I.V."/>
            <person name="Gunde-Cimerman N."/>
        </authorList>
    </citation>
    <scope>NUCLEOTIDE SEQUENCE [LARGE SCALE GENOMIC DNA]</scope>
    <source>
        <strain evidence="1 2">EXF-150</strain>
    </source>
</reference>
<evidence type="ECO:0000313" key="2">
    <source>
        <dbReference type="Proteomes" id="UP000030706"/>
    </source>
</evidence>
<dbReference type="HOGENOM" id="CLU_2721804_0_0_1"/>
<keyword evidence="2" id="KW-1185">Reference proteome</keyword>
<gene>
    <name evidence="1" type="ORF">M438DRAFT_3789</name>
</gene>
<dbReference type="AlphaFoldDB" id="A0A074XUU9"/>
<dbReference type="GeneID" id="40751165"/>
<name>A0A074XUU9_AURPU</name>
<sequence>MPQPIHVFTSVFSLWTCNRCQAIKWYTALSLSSLLLLDLCLPRTKFKQDFDSLQNMTPMAPVSTNSECPRKA</sequence>
<accession>A0A074XUU9</accession>
<proteinExistence type="predicted"/>
<dbReference type="EMBL" id="KL584974">
    <property type="protein sequence ID" value="KEQ89280.1"/>
    <property type="molecule type" value="Genomic_DNA"/>
</dbReference>
<dbReference type="Proteomes" id="UP000030706">
    <property type="component" value="Unassembled WGS sequence"/>
</dbReference>
<protein>
    <submittedName>
        <fullName evidence="1">Uncharacterized protein</fullName>
    </submittedName>
</protein>
<organism evidence="1 2">
    <name type="scientific">Aureobasidium pullulans EXF-150</name>
    <dbReference type="NCBI Taxonomy" id="1043002"/>
    <lineage>
        <taxon>Eukaryota</taxon>
        <taxon>Fungi</taxon>
        <taxon>Dikarya</taxon>
        <taxon>Ascomycota</taxon>
        <taxon>Pezizomycotina</taxon>
        <taxon>Dothideomycetes</taxon>
        <taxon>Dothideomycetidae</taxon>
        <taxon>Dothideales</taxon>
        <taxon>Saccotheciaceae</taxon>
        <taxon>Aureobasidium</taxon>
    </lineage>
</organism>
<evidence type="ECO:0000313" key="1">
    <source>
        <dbReference type="EMBL" id="KEQ89280.1"/>
    </source>
</evidence>
<dbReference type="RefSeq" id="XP_029765467.1">
    <property type="nucleotide sequence ID" value="XM_029908859.1"/>
</dbReference>